<dbReference type="EMBL" id="SIRS01000001">
    <property type="protein sequence ID" value="TBN19097.1"/>
    <property type="molecule type" value="Genomic_DNA"/>
</dbReference>
<evidence type="ECO:0000313" key="2">
    <source>
        <dbReference type="Proteomes" id="UP000292372"/>
    </source>
</evidence>
<sequence length="48" mass="5979">MSHKKQHLPQKTCKICNLPFTWRKKWEKNWDNVKYCSERCRKNKKTQA</sequence>
<dbReference type="OrthoDB" id="27194at2"/>
<protein>
    <submittedName>
        <fullName evidence="1">DUF2256 domain-containing protein</fullName>
    </submittedName>
</protein>
<dbReference type="Pfam" id="PF10013">
    <property type="entry name" value="DUF2256"/>
    <property type="match status" value="1"/>
</dbReference>
<accession>A0A4Q9FSZ4</accession>
<keyword evidence="2" id="KW-1185">Reference proteome</keyword>
<dbReference type="PANTHER" id="PTHR37463">
    <property type="entry name" value="GSL3115 PROTEIN"/>
    <property type="match status" value="1"/>
</dbReference>
<dbReference type="RefSeq" id="WP_130935611.1">
    <property type="nucleotide sequence ID" value="NZ_BMEE01000001.1"/>
</dbReference>
<name>A0A4Q9FSZ4_9FLAO</name>
<proteinExistence type="predicted"/>
<dbReference type="PIRSF" id="PIRSF037205">
    <property type="entry name" value="UCP037205"/>
    <property type="match status" value="1"/>
</dbReference>
<dbReference type="Proteomes" id="UP000292372">
    <property type="component" value="Unassembled WGS sequence"/>
</dbReference>
<dbReference type="AlphaFoldDB" id="A0A4Q9FSZ4"/>
<evidence type="ECO:0000313" key="1">
    <source>
        <dbReference type="EMBL" id="TBN19097.1"/>
    </source>
</evidence>
<dbReference type="PANTHER" id="PTHR37463:SF1">
    <property type="entry name" value="DUF2256 DOMAIN-CONTAINING PROTEIN"/>
    <property type="match status" value="1"/>
</dbReference>
<gene>
    <name evidence="1" type="ORF">EYD46_03265</name>
</gene>
<organism evidence="1 2">
    <name type="scientific">Hyunsoonleella pacifica</name>
    <dbReference type="NCBI Taxonomy" id="1080224"/>
    <lineage>
        <taxon>Bacteria</taxon>
        <taxon>Pseudomonadati</taxon>
        <taxon>Bacteroidota</taxon>
        <taxon>Flavobacteriia</taxon>
        <taxon>Flavobacteriales</taxon>
        <taxon>Flavobacteriaceae</taxon>
    </lineage>
</organism>
<dbReference type="InterPro" id="IPR017136">
    <property type="entry name" value="UCP037205"/>
</dbReference>
<reference evidence="1 2" key="1">
    <citation type="journal article" date="2015" name="Int. J. Syst. Evol. Microbiol.">
        <title>Hyunsoonleella pacifica sp. nov., isolated from seawater of South Pacific Gyre.</title>
        <authorList>
            <person name="Gao X."/>
            <person name="Zhang Z."/>
            <person name="Dai X."/>
            <person name="Zhang X.H."/>
        </authorList>
    </citation>
    <scope>NUCLEOTIDE SEQUENCE [LARGE SCALE GENOMIC DNA]</scope>
    <source>
        <strain evidence="1 2">SW033</strain>
    </source>
</reference>
<comment type="caution">
    <text evidence="1">The sequence shown here is derived from an EMBL/GenBank/DDBJ whole genome shotgun (WGS) entry which is preliminary data.</text>
</comment>